<sequence>MASYELYKLHFLFVSSLFQLLPSVENQCHASPKFSLTKSFKHTKVKIKTPESTSISTFAPKIAGAKNAFKRNRTADLLLTRQTLCQLSHEGEYGCQILACKRRRSANCSPRT</sequence>
<protein>
    <recommendedName>
        <fullName evidence="4">Ndc10 domain-containing protein</fullName>
    </recommendedName>
</protein>
<feature type="non-terminal residue" evidence="2">
    <location>
        <position position="112"/>
    </location>
</feature>
<dbReference type="AntiFam" id="ANF00012">
    <property type="entry name" value="tRNA translation"/>
</dbReference>
<dbReference type="Proteomes" id="UP000078561">
    <property type="component" value="Unassembled WGS sequence"/>
</dbReference>
<feature type="chain" id="PRO_5007899726" description="Ndc10 domain-containing protein" evidence="1">
    <location>
        <begin position="27"/>
        <end position="112"/>
    </location>
</feature>
<reference evidence="2" key="1">
    <citation type="submission" date="2016-04" db="EMBL/GenBank/DDBJ databases">
        <authorList>
            <person name="Evans L.H."/>
            <person name="Alamgir A."/>
            <person name="Owens N."/>
            <person name="Weber N.D."/>
            <person name="Virtaneva K."/>
            <person name="Barbian K."/>
            <person name="Babar A."/>
            <person name="Rosenke K."/>
        </authorList>
    </citation>
    <scope>NUCLEOTIDE SEQUENCE [LARGE SCALE GENOMIC DNA]</scope>
    <source>
        <strain evidence="2">CBS 101.48</strain>
    </source>
</reference>
<evidence type="ECO:0000256" key="1">
    <source>
        <dbReference type="SAM" id="SignalP"/>
    </source>
</evidence>
<dbReference type="AlphaFoldDB" id="A0A168PW49"/>
<keyword evidence="3" id="KW-1185">Reference proteome</keyword>
<evidence type="ECO:0008006" key="4">
    <source>
        <dbReference type="Google" id="ProtNLM"/>
    </source>
</evidence>
<accession>A0A168PW49</accession>
<keyword evidence="1" id="KW-0732">Signal</keyword>
<organism evidence="2">
    <name type="scientific">Absidia glauca</name>
    <name type="common">Pin mould</name>
    <dbReference type="NCBI Taxonomy" id="4829"/>
    <lineage>
        <taxon>Eukaryota</taxon>
        <taxon>Fungi</taxon>
        <taxon>Fungi incertae sedis</taxon>
        <taxon>Mucoromycota</taxon>
        <taxon>Mucoromycotina</taxon>
        <taxon>Mucoromycetes</taxon>
        <taxon>Mucorales</taxon>
        <taxon>Cunninghamellaceae</taxon>
        <taxon>Absidia</taxon>
    </lineage>
</organism>
<evidence type="ECO:0000313" key="3">
    <source>
        <dbReference type="Proteomes" id="UP000078561"/>
    </source>
</evidence>
<dbReference type="EMBL" id="LT554051">
    <property type="protein sequence ID" value="SAM03087.1"/>
    <property type="molecule type" value="Genomic_DNA"/>
</dbReference>
<proteinExistence type="predicted"/>
<evidence type="ECO:0000313" key="2">
    <source>
        <dbReference type="EMBL" id="SAM03087.1"/>
    </source>
</evidence>
<dbReference type="OrthoDB" id="5728810at2759"/>
<name>A0A168PW49_ABSGL</name>
<dbReference type="InParanoid" id="A0A168PW49"/>
<gene>
    <name evidence="2" type="primary">ABSGL_08905.1 scaffold 10588</name>
</gene>
<feature type="signal peptide" evidence="1">
    <location>
        <begin position="1"/>
        <end position="26"/>
    </location>
</feature>